<comment type="caution">
    <text evidence="1">The sequence shown here is derived from an EMBL/GenBank/DDBJ whole genome shotgun (WGS) entry which is preliminary data.</text>
</comment>
<name>A0A6C8GUS4_SALET</name>
<evidence type="ECO:0000313" key="1">
    <source>
        <dbReference type="EMBL" id="EHC84525.1"/>
    </source>
</evidence>
<protein>
    <submittedName>
        <fullName evidence="1">Uncharacterized protein</fullName>
    </submittedName>
</protein>
<proteinExistence type="predicted"/>
<reference evidence="1 2" key="1">
    <citation type="journal article" date="2011" name="BMC Genomics">
        <title>Genome sequencing reveals diversification of virulence factor content and possible host adaptation in distinct subpopulations of Salmonella enterica.</title>
        <authorList>
            <person name="den Bakker H.C."/>
            <person name="Moreno Switt A.I."/>
            <person name="Govoni G."/>
            <person name="Cummings C.A."/>
            <person name="Ranieri M.L."/>
            <person name="Degoricija L."/>
            <person name="Hoelzer K."/>
            <person name="Rodriguez-Rivera L.D."/>
            <person name="Brown S."/>
            <person name="Bolchacova E."/>
            <person name="Furtado M.R."/>
            <person name="Wiedmann M."/>
        </authorList>
    </citation>
    <scope>NUCLEOTIDE SEQUENCE [LARGE SCALE GENOMIC DNA]</scope>
    <source>
        <strain evidence="1 2">R8-3404</strain>
    </source>
</reference>
<gene>
    <name evidence="1" type="ORF">LTSEUGA_5997</name>
</gene>
<dbReference type="Proteomes" id="UP000003915">
    <property type="component" value="Unassembled WGS sequence"/>
</dbReference>
<organism evidence="1 2">
    <name type="scientific">Salmonella enterica subsp. enterica serovar Uganda str. R8-3404</name>
    <dbReference type="NCBI Taxonomy" id="913083"/>
    <lineage>
        <taxon>Bacteria</taxon>
        <taxon>Pseudomonadati</taxon>
        <taxon>Pseudomonadota</taxon>
        <taxon>Gammaproteobacteria</taxon>
        <taxon>Enterobacterales</taxon>
        <taxon>Enterobacteriaceae</taxon>
        <taxon>Salmonella</taxon>
    </lineage>
</organism>
<dbReference type="EMBL" id="AFCV01001509">
    <property type="protein sequence ID" value="EHC84525.1"/>
    <property type="molecule type" value="Genomic_DNA"/>
</dbReference>
<evidence type="ECO:0000313" key="2">
    <source>
        <dbReference type="Proteomes" id="UP000003915"/>
    </source>
</evidence>
<dbReference type="AlphaFoldDB" id="A0A6C8GUS4"/>
<accession>A0A6C8GUS4</accession>
<sequence length="56" mass="5878">MFANSFLALDGNGGLSDALTGSLHLQVCGNTRGNLYCASEAEKSRWSIAKAKCVLS</sequence>